<dbReference type="SUPFAM" id="SSF53383">
    <property type="entry name" value="PLP-dependent transferases"/>
    <property type="match status" value="1"/>
</dbReference>
<dbReference type="Pfam" id="PF01053">
    <property type="entry name" value="Cys_Met_Meta_PP"/>
    <property type="match status" value="1"/>
</dbReference>
<dbReference type="PANTHER" id="PTHR11808:SF35">
    <property type="entry name" value="CYSTATHIONINE GAMMA-SYNTHASE (AFU_ORTHOLOGUE AFUA_7G01590)"/>
    <property type="match status" value="1"/>
</dbReference>
<accession>A0A8H7AKZ0</accession>
<dbReference type="GO" id="GO:0016846">
    <property type="term" value="F:carbon-sulfur lyase activity"/>
    <property type="evidence" value="ECO:0007669"/>
    <property type="project" value="TreeGrafter"/>
</dbReference>
<organism evidence="5 6">
    <name type="scientific">Endocarpon pusillum</name>
    <dbReference type="NCBI Taxonomy" id="364733"/>
    <lineage>
        <taxon>Eukaryota</taxon>
        <taxon>Fungi</taxon>
        <taxon>Dikarya</taxon>
        <taxon>Ascomycota</taxon>
        <taxon>Pezizomycotina</taxon>
        <taxon>Eurotiomycetes</taxon>
        <taxon>Chaetothyriomycetidae</taxon>
        <taxon>Verrucariales</taxon>
        <taxon>Verrucariaceae</taxon>
        <taxon>Endocarpon</taxon>
    </lineage>
</organism>
<gene>
    <name evidence="5" type="ORF">GJ744_005596</name>
</gene>
<dbReference type="AlphaFoldDB" id="A0A8H7AKZ0"/>
<dbReference type="Gene3D" id="3.40.640.10">
    <property type="entry name" value="Type I PLP-dependent aspartate aminotransferase-like (Major domain)"/>
    <property type="match status" value="1"/>
</dbReference>
<feature type="modified residue" description="N6-(pyridoxal phosphate)lysine" evidence="3">
    <location>
        <position position="226"/>
    </location>
</feature>
<dbReference type="InterPro" id="IPR015424">
    <property type="entry name" value="PyrdxlP-dep_Trfase"/>
</dbReference>
<evidence type="ECO:0008006" key="7">
    <source>
        <dbReference type="Google" id="ProtNLM"/>
    </source>
</evidence>
<dbReference type="InterPro" id="IPR015422">
    <property type="entry name" value="PyrdxlP-dep_Trfase_small"/>
</dbReference>
<dbReference type="GO" id="GO:0030170">
    <property type="term" value="F:pyridoxal phosphate binding"/>
    <property type="evidence" value="ECO:0007669"/>
    <property type="project" value="InterPro"/>
</dbReference>
<proteinExistence type="inferred from homology"/>
<comment type="similarity">
    <text evidence="4">Belongs to the trans-sulfuration enzymes family.</text>
</comment>
<dbReference type="FunFam" id="3.90.1150.10:FF:000066">
    <property type="entry name" value="Putative cystathionine beta-lyase"/>
    <property type="match status" value="1"/>
</dbReference>
<dbReference type="GO" id="GO:0005737">
    <property type="term" value="C:cytoplasm"/>
    <property type="evidence" value="ECO:0007669"/>
    <property type="project" value="TreeGrafter"/>
</dbReference>
<dbReference type="OrthoDB" id="3512640at2759"/>
<dbReference type="PIRSF" id="PIRSF001434">
    <property type="entry name" value="CGS"/>
    <property type="match status" value="1"/>
</dbReference>
<dbReference type="Proteomes" id="UP000606974">
    <property type="component" value="Unassembled WGS sequence"/>
</dbReference>
<sequence length="446" mass="48241">MAHITVPTTNATGGDSGHVEAEAITLGLRDARPATLALHADETLRLVDDIAPPIHVSTTYKYPNDPQQLMPFYGRDIGPTEFVYSRESSGNPTRLEAVLSSLLKSPCLTYSSGLAAIHAAYILLSPRRISIGNGYHGTHGVLEIHKRVSGCKELPLDCLAEDLSAGDLICLETPVNPTGNAFNISHYAEKAHSRGAYLMVDSTFAPPPLQDPFAWGADIVMHSGTKYIGGHSDMLCGVLATKNKNWFTQLAEDRVFLGSVMGSLEGWLGVRSARTLELRVQRQSQNAMDLVEALDGALSGLSVGTGLSQSDVDVVKEVVAEVKHASLQHGDKSWLTKQMPVGYGPVFAMVMKNGDLAKRLPSKLHFFAHATSLGGVESLVEWRTMSDATVERTLLRFSIGIEDSRDLLEDLMSGFRALLEQDNQLQSVTTKLEDTCNTAADPAESV</sequence>
<evidence type="ECO:0000256" key="1">
    <source>
        <dbReference type="ARBA" id="ARBA00001933"/>
    </source>
</evidence>
<dbReference type="PROSITE" id="PS00868">
    <property type="entry name" value="CYS_MET_METAB_PP"/>
    <property type="match status" value="1"/>
</dbReference>
<evidence type="ECO:0000256" key="3">
    <source>
        <dbReference type="PIRSR" id="PIRSR001434-2"/>
    </source>
</evidence>
<evidence type="ECO:0000313" key="6">
    <source>
        <dbReference type="Proteomes" id="UP000606974"/>
    </source>
</evidence>
<comment type="cofactor">
    <cofactor evidence="1 4">
        <name>pyridoxal 5'-phosphate</name>
        <dbReference type="ChEBI" id="CHEBI:597326"/>
    </cofactor>
</comment>
<reference evidence="5" key="1">
    <citation type="submission" date="2020-02" db="EMBL/GenBank/DDBJ databases">
        <authorList>
            <person name="Palmer J.M."/>
        </authorList>
    </citation>
    <scope>NUCLEOTIDE SEQUENCE</scope>
    <source>
        <strain evidence="5">EPUS1.4</strain>
        <tissue evidence="5">Thallus</tissue>
    </source>
</reference>
<evidence type="ECO:0000256" key="4">
    <source>
        <dbReference type="RuleBase" id="RU362118"/>
    </source>
</evidence>
<protein>
    <recommendedName>
        <fullName evidence="7">Cystathionine gamma-synthase</fullName>
    </recommendedName>
</protein>
<dbReference type="EMBL" id="JAACFV010000024">
    <property type="protein sequence ID" value="KAF7511050.1"/>
    <property type="molecule type" value="Genomic_DNA"/>
</dbReference>
<dbReference type="Gene3D" id="3.90.1150.10">
    <property type="entry name" value="Aspartate Aminotransferase, domain 1"/>
    <property type="match status" value="1"/>
</dbReference>
<dbReference type="PANTHER" id="PTHR11808">
    <property type="entry name" value="TRANS-SULFURATION ENZYME FAMILY MEMBER"/>
    <property type="match status" value="1"/>
</dbReference>
<keyword evidence="6" id="KW-1185">Reference proteome</keyword>
<dbReference type="FunFam" id="3.40.640.10:FF:000072">
    <property type="entry name" value="Putative cystathionine beta-lyase"/>
    <property type="match status" value="1"/>
</dbReference>
<comment type="caution">
    <text evidence="5">The sequence shown here is derived from an EMBL/GenBank/DDBJ whole genome shotgun (WGS) entry which is preliminary data.</text>
</comment>
<evidence type="ECO:0000313" key="5">
    <source>
        <dbReference type="EMBL" id="KAF7511050.1"/>
    </source>
</evidence>
<dbReference type="InterPro" id="IPR054542">
    <property type="entry name" value="Cys_met_metab_PP"/>
</dbReference>
<name>A0A8H7AKZ0_9EURO</name>
<evidence type="ECO:0000256" key="2">
    <source>
        <dbReference type="ARBA" id="ARBA00022898"/>
    </source>
</evidence>
<dbReference type="GO" id="GO:0019346">
    <property type="term" value="P:transsulfuration"/>
    <property type="evidence" value="ECO:0007669"/>
    <property type="project" value="InterPro"/>
</dbReference>
<keyword evidence="2 3" id="KW-0663">Pyridoxal phosphate</keyword>
<dbReference type="InterPro" id="IPR000277">
    <property type="entry name" value="Cys/Met-Metab_PyrdxlP-dep_enz"/>
</dbReference>
<dbReference type="InterPro" id="IPR015421">
    <property type="entry name" value="PyrdxlP-dep_Trfase_major"/>
</dbReference>